<dbReference type="GeneID" id="59262739"/>
<dbReference type="RefSeq" id="XP_037190613.1">
    <property type="nucleotide sequence ID" value="XM_037339047.1"/>
</dbReference>
<reference evidence="1 2" key="1">
    <citation type="journal article" date="2020" name="Phytopathology">
        <title>A high-quality genome resource of Botrytis fragariae, a new and rapidly spreading fungal pathogen causing strawberry gray mold in the U.S.A.</title>
        <authorList>
            <person name="Wu Y."/>
            <person name="Saski C.A."/>
            <person name="Schnabel G."/>
            <person name="Xiao S."/>
            <person name="Hu M."/>
        </authorList>
    </citation>
    <scope>NUCLEOTIDE SEQUENCE [LARGE SCALE GENOMIC DNA]</scope>
    <source>
        <strain evidence="1 2">BVB16</strain>
    </source>
</reference>
<keyword evidence="2" id="KW-1185">Reference proteome</keyword>
<proteinExistence type="predicted"/>
<gene>
    <name evidence="1" type="ORF">Bfra_008689</name>
</gene>
<dbReference type="EMBL" id="JABFCT010000011">
    <property type="protein sequence ID" value="KAF5871666.1"/>
    <property type="molecule type" value="Genomic_DNA"/>
</dbReference>
<organism evidence="1 2">
    <name type="scientific">Botrytis fragariae</name>
    <dbReference type="NCBI Taxonomy" id="1964551"/>
    <lineage>
        <taxon>Eukaryota</taxon>
        <taxon>Fungi</taxon>
        <taxon>Dikarya</taxon>
        <taxon>Ascomycota</taxon>
        <taxon>Pezizomycotina</taxon>
        <taxon>Leotiomycetes</taxon>
        <taxon>Helotiales</taxon>
        <taxon>Sclerotiniaceae</taxon>
        <taxon>Botrytis</taxon>
    </lineage>
</organism>
<name>A0A8H6EGV5_9HELO</name>
<sequence length="118" mass="12856">MHALRTVRTVATVKSCTIGESLKLKSTLAKTTSLCEQTVTSYREPSILCDSQPLNATSSRGIVRRPDTCFDTYPGTDITRNTMFALQVLSFVVHIIFSPSGYPFSSVRAAKPEVQAGP</sequence>
<dbReference type="AlphaFoldDB" id="A0A8H6EGV5"/>
<accession>A0A8H6EGV5</accession>
<evidence type="ECO:0000313" key="2">
    <source>
        <dbReference type="Proteomes" id="UP000531561"/>
    </source>
</evidence>
<comment type="caution">
    <text evidence="1">The sequence shown here is derived from an EMBL/GenBank/DDBJ whole genome shotgun (WGS) entry which is preliminary data.</text>
</comment>
<protein>
    <submittedName>
        <fullName evidence="1">Uncharacterized protein</fullName>
    </submittedName>
</protein>
<dbReference type="Proteomes" id="UP000531561">
    <property type="component" value="Unassembled WGS sequence"/>
</dbReference>
<evidence type="ECO:0000313" key="1">
    <source>
        <dbReference type="EMBL" id="KAF5871666.1"/>
    </source>
</evidence>